<organism evidence="1 2">
    <name type="scientific">Allochromatium palmeri</name>
    <dbReference type="NCBI Taxonomy" id="231048"/>
    <lineage>
        <taxon>Bacteria</taxon>
        <taxon>Pseudomonadati</taxon>
        <taxon>Pseudomonadota</taxon>
        <taxon>Gammaproteobacteria</taxon>
        <taxon>Chromatiales</taxon>
        <taxon>Chromatiaceae</taxon>
        <taxon>Allochromatium</taxon>
    </lineage>
</organism>
<comment type="caution">
    <text evidence="1">The sequence shown here is derived from an EMBL/GenBank/DDBJ whole genome shotgun (WGS) entry which is preliminary data.</text>
</comment>
<dbReference type="AlphaFoldDB" id="A0A6N8EDW2"/>
<dbReference type="PANTHER" id="PTHR33747">
    <property type="entry name" value="UPF0225 PROTEIN SCO1677"/>
    <property type="match status" value="1"/>
</dbReference>
<dbReference type="EMBL" id="WNKT01000009">
    <property type="protein sequence ID" value="MTW20687.1"/>
    <property type="molecule type" value="Genomic_DNA"/>
</dbReference>
<name>A0A6N8EDW2_9GAMM</name>
<dbReference type="Gene3D" id="3.10.450.50">
    <property type="match status" value="1"/>
</dbReference>
<dbReference type="NCBIfam" id="TIGR04102">
    <property type="entry name" value="SWIM_PBPRA1643"/>
    <property type="match status" value="1"/>
</dbReference>
<dbReference type="InterPro" id="IPR004027">
    <property type="entry name" value="SEC_C_motif"/>
</dbReference>
<dbReference type="SUPFAM" id="SSF103642">
    <property type="entry name" value="Sec-C motif"/>
    <property type="match status" value="1"/>
</dbReference>
<protein>
    <submittedName>
        <fullName evidence="1">Zinc chelation protein SecC</fullName>
    </submittedName>
</protein>
<keyword evidence="2" id="KW-1185">Reference proteome</keyword>
<evidence type="ECO:0000313" key="1">
    <source>
        <dbReference type="EMBL" id="MTW20687.1"/>
    </source>
</evidence>
<dbReference type="Proteomes" id="UP000434044">
    <property type="component" value="Unassembled WGS sequence"/>
</dbReference>
<dbReference type="InterPro" id="IPR026368">
    <property type="entry name" value="SWIM_PBPRA1643"/>
</dbReference>
<dbReference type="PANTHER" id="PTHR33747:SF1">
    <property type="entry name" value="ADENYLATE CYCLASE-ASSOCIATED CAP C-TERMINAL DOMAIN-CONTAINING PROTEIN"/>
    <property type="match status" value="1"/>
</dbReference>
<reference evidence="1 2" key="1">
    <citation type="submission" date="2019-11" db="EMBL/GenBank/DDBJ databases">
        <title>Whole-genome sequence of the anaerobic purple sulfur bacterium Allochromatium palmeri DSM 15591.</title>
        <authorList>
            <person name="Kyndt J.A."/>
            <person name="Meyer T.E."/>
        </authorList>
    </citation>
    <scope>NUCLEOTIDE SEQUENCE [LARGE SCALE GENOMIC DNA]</scope>
    <source>
        <strain evidence="1 2">DSM 15591</strain>
    </source>
</reference>
<accession>A0A6N8EDW2</accession>
<gene>
    <name evidence="1" type="ORF">GJ668_06205</name>
</gene>
<sequence>MAKLGSQKRPIIVRTNSEETARYVAETCAEHGWHYIIGLEPDKPEDISDLERMLNPPKPMLSDKVGRNDPCPCGSGKKYKKCCGASDAFFA</sequence>
<proteinExistence type="predicted"/>
<dbReference type="Pfam" id="PF02810">
    <property type="entry name" value="SEC-C"/>
    <property type="match status" value="1"/>
</dbReference>
<evidence type="ECO:0000313" key="2">
    <source>
        <dbReference type="Proteomes" id="UP000434044"/>
    </source>
</evidence>
<dbReference type="OrthoDB" id="570299at2"/>